<reference evidence="6 7" key="1">
    <citation type="submission" date="2020-08" db="EMBL/GenBank/DDBJ databases">
        <title>Genomic Encyclopedia of Type Strains, Phase IV (KMG-IV): sequencing the most valuable type-strain genomes for metagenomic binning, comparative biology and taxonomic classification.</title>
        <authorList>
            <person name="Goeker M."/>
        </authorList>
    </citation>
    <scope>NUCLEOTIDE SEQUENCE [LARGE SCALE GENOMIC DNA]</scope>
    <source>
        <strain evidence="6 7">DSM 19512</strain>
    </source>
</reference>
<dbReference type="Gene3D" id="2.60.120.330">
    <property type="entry name" value="B-lactam Antibiotic, Isopenicillin N Synthase, Chain"/>
    <property type="match status" value="1"/>
</dbReference>
<dbReference type="PANTHER" id="PTHR46332:SF5">
    <property type="entry name" value="ASPARTATE BETA-HYDROXYLASE DOMAIN CONTAINING 2"/>
    <property type="match status" value="1"/>
</dbReference>
<dbReference type="RefSeq" id="WP_183952364.1">
    <property type="nucleotide sequence ID" value="NZ_JACIDH010000014.1"/>
</dbReference>
<proteinExistence type="inferred from homology"/>
<dbReference type="SUPFAM" id="SSF51197">
    <property type="entry name" value="Clavaminate synthase-like"/>
    <property type="match status" value="1"/>
</dbReference>
<dbReference type="PANTHER" id="PTHR46332">
    <property type="entry name" value="ASPARTATE BETA-HYDROXYLASE DOMAIN-CONTAINING PROTEIN 2"/>
    <property type="match status" value="1"/>
</dbReference>
<feature type="compositionally biased region" description="Low complexity" evidence="4">
    <location>
        <begin position="24"/>
        <end position="38"/>
    </location>
</feature>
<evidence type="ECO:0000313" key="7">
    <source>
        <dbReference type="Proteomes" id="UP000538670"/>
    </source>
</evidence>
<dbReference type="EC" id="1.14.11.-" evidence="6"/>
<keyword evidence="7" id="KW-1185">Reference proteome</keyword>
<feature type="region of interest" description="Disordered" evidence="4">
    <location>
        <begin position="1"/>
        <end position="38"/>
    </location>
</feature>
<comment type="caution">
    <text evidence="6">The sequence shown here is derived from an EMBL/GenBank/DDBJ whole genome shotgun (WGS) entry which is preliminary data.</text>
</comment>
<comment type="similarity">
    <text evidence="1">Belongs to the aspartyl/asparaginyl beta-hydroxylase family.</text>
</comment>
<protein>
    <submittedName>
        <fullName evidence="6">Beta-hydroxylase</fullName>
        <ecNumber evidence="6">1.14.11.-</ecNumber>
    </submittedName>
</protein>
<evidence type="ECO:0000256" key="1">
    <source>
        <dbReference type="ARBA" id="ARBA00007730"/>
    </source>
</evidence>
<dbReference type="InterPro" id="IPR007803">
    <property type="entry name" value="Asp/Arg/Pro-Hydrxlase"/>
</dbReference>
<dbReference type="Pfam" id="PF05118">
    <property type="entry name" value="Asp_Arg_Hydrox"/>
    <property type="match status" value="1"/>
</dbReference>
<dbReference type="Proteomes" id="UP000538670">
    <property type="component" value="Unassembled WGS sequence"/>
</dbReference>
<dbReference type="AlphaFoldDB" id="A0A7W6AGU8"/>
<evidence type="ECO:0000256" key="3">
    <source>
        <dbReference type="ARBA" id="ARBA00023002"/>
    </source>
</evidence>
<evidence type="ECO:0000259" key="5">
    <source>
        <dbReference type="Pfam" id="PF05118"/>
    </source>
</evidence>
<organism evidence="6 7">
    <name type="scientific">Sphingomonas pseudosanguinis</name>
    <dbReference type="NCBI Taxonomy" id="413712"/>
    <lineage>
        <taxon>Bacteria</taxon>
        <taxon>Pseudomonadati</taxon>
        <taxon>Pseudomonadota</taxon>
        <taxon>Alphaproteobacteria</taxon>
        <taxon>Sphingomonadales</taxon>
        <taxon>Sphingomonadaceae</taxon>
        <taxon>Sphingomonas</taxon>
    </lineage>
</organism>
<evidence type="ECO:0000256" key="4">
    <source>
        <dbReference type="SAM" id="MobiDB-lite"/>
    </source>
</evidence>
<evidence type="ECO:0000256" key="2">
    <source>
        <dbReference type="ARBA" id="ARBA00022964"/>
    </source>
</evidence>
<sequence length="253" mass="27505">MTKSMNAGVQRHAPGAIWHKSGEPLRAAAPSASARPDLSLVTPPLAEAHDAPPAAGRLACGLQGWADRLIASCSLVSTAPVLDVREFDWTAPLRGHWTSVRDEALAMVGDQREAMLWRGGAAMPDALARCPDTATLLDHIPALESAAFVTLPAATHCPARRGVTKALITCDLALAVPRSGDVRMRVHDRIVRWAEGETLMFDDSVSHESWNEANGPRLILRVRFARPLRRPGPWLARPILTLLRRHSAARGRF</sequence>
<keyword evidence="3 6" id="KW-0560">Oxidoreductase</keyword>
<name>A0A7W6AGU8_9SPHN</name>
<accession>A0A7W6AGU8</accession>
<dbReference type="InterPro" id="IPR027443">
    <property type="entry name" value="IPNS-like_sf"/>
</dbReference>
<dbReference type="EMBL" id="JACIDH010000014">
    <property type="protein sequence ID" value="MBB3880301.1"/>
    <property type="molecule type" value="Genomic_DNA"/>
</dbReference>
<keyword evidence="2" id="KW-0223">Dioxygenase</keyword>
<feature type="domain" description="Aspartyl/asparaginy/proline hydroxylase" evidence="5">
    <location>
        <begin position="112"/>
        <end position="227"/>
    </location>
</feature>
<gene>
    <name evidence="6" type="ORF">GGR48_002745</name>
</gene>
<evidence type="ECO:0000313" key="6">
    <source>
        <dbReference type="EMBL" id="MBB3880301.1"/>
    </source>
</evidence>
<dbReference type="GO" id="GO:0051213">
    <property type="term" value="F:dioxygenase activity"/>
    <property type="evidence" value="ECO:0007669"/>
    <property type="project" value="UniProtKB-KW"/>
</dbReference>
<dbReference type="InterPro" id="IPR051821">
    <property type="entry name" value="Asp/Asn_beta-hydroxylase"/>
</dbReference>